<dbReference type="RefSeq" id="WP_338888929.1">
    <property type="nucleotide sequence ID" value="NZ_CP147846.1"/>
</dbReference>
<evidence type="ECO:0000313" key="4">
    <source>
        <dbReference type="Proteomes" id="UP001432000"/>
    </source>
</evidence>
<dbReference type="Gene3D" id="3.40.50.1820">
    <property type="entry name" value="alpha/beta hydrolase"/>
    <property type="match status" value="2"/>
</dbReference>
<evidence type="ECO:0000259" key="2">
    <source>
        <dbReference type="Pfam" id="PF12146"/>
    </source>
</evidence>
<dbReference type="InterPro" id="IPR029058">
    <property type="entry name" value="AB_hydrolase_fold"/>
</dbReference>
<evidence type="ECO:0000313" key="3">
    <source>
        <dbReference type="EMBL" id="WXG68613.1"/>
    </source>
</evidence>
<organism evidence="3 4">
    <name type="scientific">Rhodococcus sovatensis</name>
    <dbReference type="NCBI Taxonomy" id="1805840"/>
    <lineage>
        <taxon>Bacteria</taxon>
        <taxon>Bacillati</taxon>
        <taxon>Actinomycetota</taxon>
        <taxon>Actinomycetes</taxon>
        <taxon>Mycobacteriales</taxon>
        <taxon>Nocardiaceae</taxon>
        <taxon>Rhodococcus</taxon>
    </lineage>
</organism>
<sequence>MSSRDTAVRSTDTSAAHTAPSTAEGKYSTWFGAESSSLLGTVHVPAGGQARGAVVLCPPLGKEQVDSYRGLTLLAQKLCATGLLVLRFDYLGTGDSHGAQDEAGAVERWQASIDTAVQFVRSCGPQDVALVGLRAGALLATTVAERNGPLTGLVLWDPVVRGRSYLHEQRALYSVSVAQDSEEDPRVSIIGAVLNPDVVPAFGALDATKLPAVGCPVIVATRPERADAKPIRAVVKNQNAEEHTLSKHELFLEPSDFEVVLPTEDISHLAKWVGNCFDSVTADVHVPLRDTAVTGEGDNAVTETVERLGPAQLFGIRTTSRQCIPAGPTVVFYPTANEHRVGPVRSWVELSRTLAMHGVSALRFDRRGTGESGAVEDDEITRLYSDEGNEDALSAVRAAGTSPHNVMVSGMCSGSWYSSFAARELGVNSAVLLNTLDWTTRRLEFVKRASMHNEDTGLASTALDRLHDVGVAVKNSLQSSMPYPLWFWLGTRGLIQVPEISLRKLEAKNVRTTVLLSPTDADWFIANRGPEGMNRLRGKRATRRRKAQSSSPAVVKSYAGGDHSLYGRDLRETVRGELLRAASEAFDVEISAPAPPVPVDWAPL</sequence>
<dbReference type="GO" id="GO:0016787">
    <property type="term" value="F:hydrolase activity"/>
    <property type="evidence" value="ECO:0007669"/>
    <property type="project" value="UniProtKB-KW"/>
</dbReference>
<feature type="domain" description="Serine aminopeptidase S33" evidence="2">
    <location>
        <begin position="50"/>
        <end position="166"/>
    </location>
</feature>
<feature type="region of interest" description="Disordered" evidence="1">
    <location>
        <begin position="539"/>
        <end position="558"/>
    </location>
</feature>
<proteinExistence type="predicted"/>
<dbReference type="Proteomes" id="UP001432000">
    <property type="component" value="Chromosome"/>
</dbReference>
<dbReference type="Pfam" id="PF12146">
    <property type="entry name" value="Hydrolase_4"/>
    <property type="match status" value="1"/>
</dbReference>
<reference evidence="3 4" key="1">
    <citation type="submission" date="2024-03" db="EMBL/GenBank/DDBJ databases">
        <title>Natural products discovery in diverse microorganisms through a two-stage MS feature dereplication strategy.</title>
        <authorList>
            <person name="Zhang R."/>
        </authorList>
    </citation>
    <scope>NUCLEOTIDE SEQUENCE [LARGE SCALE GENOMIC DNA]</scope>
    <source>
        <strain evidence="3 4">18930</strain>
    </source>
</reference>
<keyword evidence="3" id="KW-0378">Hydrolase</keyword>
<name>A0ABZ2PHJ5_9NOCA</name>
<evidence type="ECO:0000256" key="1">
    <source>
        <dbReference type="SAM" id="MobiDB-lite"/>
    </source>
</evidence>
<dbReference type="PANTHER" id="PTHR43265">
    <property type="entry name" value="ESTERASE ESTD"/>
    <property type="match status" value="1"/>
</dbReference>
<dbReference type="EMBL" id="CP147846">
    <property type="protein sequence ID" value="WXG68613.1"/>
    <property type="molecule type" value="Genomic_DNA"/>
</dbReference>
<keyword evidence="4" id="KW-1185">Reference proteome</keyword>
<dbReference type="PANTHER" id="PTHR43265:SF1">
    <property type="entry name" value="ESTERASE ESTD"/>
    <property type="match status" value="1"/>
</dbReference>
<feature type="region of interest" description="Disordered" evidence="1">
    <location>
        <begin position="1"/>
        <end position="20"/>
    </location>
</feature>
<dbReference type="SUPFAM" id="SSF53474">
    <property type="entry name" value="alpha/beta-Hydrolases"/>
    <property type="match status" value="2"/>
</dbReference>
<dbReference type="InterPro" id="IPR053145">
    <property type="entry name" value="AB_hydrolase_Est10"/>
</dbReference>
<gene>
    <name evidence="3" type="ORF">WDS16_26060</name>
</gene>
<protein>
    <submittedName>
        <fullName evidence="3">Alpha/beta hydrolase</fullName>
    </submittedName>
</protein>
<dbReference type="InterPro" id="IPR022742">
    <property type="entry name" value="Hydrolase_4"/>
</dbReference>
<accession>A0ABZ2PHJ5</accession>